<dbReference type="PANTHER" id="PTHR43649:SF12">
    <property type="entry name" value="DIACETYLCHITOBIOSE BINDING PROTEIN DASA"/>
    <property type="match status" value="1"/>
</dbReference>
<evidence type="ECO:0000259" key="2">
    <source>
        <dbReference type="Pfam" id="PF12010"/>
    </source>
</evidence>
<dbReference type="InterPro" id="IPR006059">
    <property type="entry name" value="SBP"/>
</dbReference>
<dbReference type="InterPro" id="IPR022627">
    <property type="entry name" value="DUF3502"/>
</dbReference>
<feature type="domain" description="DUF3502" evidence="2">
    <location>
        <begin position="446"/>
        <end position="512"/>
    </location>
</feature>
<dbReference type="RefSeq" id="WP_310222855.1">
    <property type="nucleotide sequence ID" value="NZ_JAVDSB010000001.1"/>
</dbReference>
<dbReference type="Gene3D" id="3.40.190.10">
    <property type="entry name" value="Periplasmic binding protein-like II"/>
    <property type="match status" value="2"/>
</dbReference>
<sequence>MKKLSMISLSGLLAVSVLAGCSSTNDKPEASATSTTDAKGVKETAKANEVVTLKYVLPGNEPKDWPAVKEAIDKKLQADGVNVKIVKEYIDWGAWEQKLNLKLSTGEEFDLFHVMNDMISLANYIGRGAVKDIGPEIAKYGPELKKAIPDSVWSGVQKDGKTFGIPSYWYEPAVDGSFTANRIMLNEAGVKDVPKTQEEMLAAMEKVMATDKSATKPYLPIRGGLRDASDVLHRAYDSYPFAVKDKIAFIDKDGKVKSWAETEEFKKDAAFFRTAYQKKLTNPDILVVKQEQIDKQIKSAVYPFLFGTPNDVNEMKKTYPNMKDEDFTLQRLNPDKPHYRMFNAKNVNAVAVNSKHPEAAVKLLNWLYSSQENYDLFMYGIEGKTYKKVGDRGIEYLKDTDGKTDLYKQDDWMIGNLKYIRIDPNTLSANKALFVADPNAKTFFAADFFFDPTSVKAEMSNIQAVYTSDVMPIYDGVLDYDAKSKAAIDKLKAAGIDKVIAEYQKQLDAYKASQK</sequence>
<dbReference type="InterPro" id="IPR050490">
    <property type="entry name" value="Bact_solute-bd_prot1"/>
</dbReference>
<protein>
    <submittedName>
        <fullName evidence="3">Aldouronate transport system substrate-binding protein</fullName>
    </submittedName>
</protein>
<keyword evidence="1" id="KW-0732">Signal</keyword>
<proteinExistence type="predicted"/>
<feature type="chain" id="PRO_5046392389" evidence="1">
    <location>
        <begin position="20"/>
        <end position="515"/>
    </location>
</feature>
<dbReference type="Proteomes" id="UP001267290">
    <property type="component" value="Unassembled WGS sequence"/>
</dbReference>
<comment type="caution">
    <text evidence="3">The sequence shown here is derived from an EMBL/GenBank/DDBJ whole genome shotgun (WGS) entry which is preliminary data.</text>
</comment>
<feature type="signal peptide" evidence="1">
    <location>
        <begin position="1"/>
        <end position="19"/>
    </location>
</feature>
<evidence type="ECO:0000313" key="3">
    <source>
        <dbReference type="EMBL" id="MDR6549129.1"/>
    </source>
</evidence>
<accession>A0ABU1NNS3</accession>
<dbReference type="Pfam" id="PF12010">
    <property type="entry name" value="DUF3502"/>
    <property type="match status" value="1"/>
</dbReference>
<evidence type="ECO:0000256" key="1">
    <source>
        <dbReference type="SAM" id="SignalP"/>
    </source>
</evidence>
<dbReference type="PROSITE" id="PS51257">
    <property type="entry name" value="PROKAR_LIPOPROTEIN"/>
    <property type="match status" value="1"/>
</dbReference>
<gene>
    <name evidence="3" type="ORF">J2736_000312</name>
</gene>
<evidence type="ECO:0000313" key="4">
    <source>
        <dbReference type="Proteomes" id="UP001267290"/>
    </source>
</evidence>
<dbReference type="EMBL" id="JAVDSB010000001">
    <property type="protein sequence ID" value="MDR6549129.1"/>
    <property type="molecule type" value="Genomic_DNA"/>
</dbReference>
<dbReference type="PANTHER" id="PTHR43649">
    <property type="entry name" value="ARABINOSE-BINDING PROTEIN-RELATED"/>
    <property type="match status" value="1"/>
</dbReference>
<reference evidence="3 4" key="1">
    <citation type="submission" date="2023-07" db="EMBL/GenBank/DDBJ databases">
        <title>Sorghum-associated microbial communities from plants grown in Nebraska, USA.</title>
        <authorList>
            <person name="Schachtman D."/>
        </authorList>
    </citation>
    <scope>NUCLEOTIDE SEQUENCE [LARGE SCALE GENOMIC DNA]</scope>
    <source>
        <strain evidence="3 4">CC258</strain>
    </source>
</reference>
<dbReference type="SUPFAM" id="SSF53850">
    <property type="entry name" value="Periplasmic binding protein-like II"/>
    <property type="match status" value="1"/>
</dbReference>
<name>A0ABU1NNS3_9BACL</name>
<organism evidence="3 4">
    <name type="scientific">Paenibacillus qinlingensis</name>
    <dbReference type="NCBI Taxonomy" id="1837343"/>
    <lineage>
        <taxon>Bacteria</taxon>
        <taxon>Bacillati</taxon>
        <taxon>Bacillota</taxon>
        <taxon>Bacilli</taxon>
        <taxon>Bacillales</taxon>
        <taxon>Paenibacillaceae</taxon>
        <taxon>Paenibacillus</taxon>
    </lineage>
</organism>
<dbReference type="Pfam" id="PF01547">
    <property type="entry name" value="SBP_bac_1"/>
    <property type="match status" value="1"/>
</dbReference>
<keyword evidence="4" id="KW-1185">Reference proteome</keyword>